<keyword evidence="5" id="KW-1133">Transmembrane helix</keyword>
<keyword evidence="4" id="KW-0812">Transmembrane</keyword>
<keyword evidence="3" id="KW-1003">Cell membrane</keyword>
<gene>
    <name evidence="8" type="ORF">C9I99_07595</name>
</gene>
<evidence type="ECO:0000259" key="7">
    <source>
        <dbReference type="Pfam" id="PF02743"/>
    </source>
</evidence>
<sequence>MEPWGILGATYSSLVYRRKQSRDIVITAPYAYSVTNEILVFIASPLILNGQCQGAIFFDMSLSRLAELVNQVSLFNAGYLFIVDGDGTTIAHPDAKYNGKPMADFLGNHPISTDAVHAELDGESVA</sequence>
<dbReference type="AlphaFoldDB" id="A0A2T3J1F4"/>
<evidence type="ECO:0000256" key="6">
    <source>
        <dbReference type="ARBA" id="ARBA00023136"/>
    </source>
</evidence>
<keyword evidence="9" id="KW-1185">Reference proteome</keyword>
<evidence type="ECO:0000313" key="9">
    <source>
        <dbReference type="Proteomes" id="UP000241222"/>
    </source>
</evidence>
<evidence type="ECO:0000256" key="3">
    <source>
        <dbReference type="ARBA" id="ARBA00022475"/>
    </source>
</evidence>
<dbReference type="Proteomes" id="UP000241222">
    <property type="component" value="Unassembled WGS sequence"/>
</dbReference>
<proteinExistence type="predicted"/>
<dbReference type="Gene3D" id="3.30.450.20">
    <property type="entry name" value="PAS domain"/>
    <property type="match status" value="2"/>
</dbReference>
<dbReference type="GO" id="GO:0005886">
    <property type="term" value="C:plasma membrane"/>
    <property type="evidence" value="ECO:0007669"/>
    <property type="project" value="UniProtKB-SubCell"/>
</dbReference>
<dbReference type="CDD" id="cd12912">
    <property type="entry name" value="PDC2_MCP_like"/>
    <property type="match status" value="1"/>
</dbReference>
<evidence type="ECO:0000256" key="5">
    <source>
        <dbReference type="ARBA" id="ARBA00022989"/>
    </source>
</evidence>
<protein>
    <recommendedName>
        <fullName evidence="7">Cache domain-containing protein</fullName>
    </recommendedName>
</protein>
<dbReference type="OrthoDB" id="2489132at2"/>
<dbReference type="SUPFAM" id="SSF103190">
    <property type="entry name" value="Sensory domain-like"/>
    <property type="match status" value="1"/>
</dbReference>
<keyword evidence="6" id="KW-0472">Membrane</keyword>
<dbReference type="EMBL" id="PYMH01000002">
    <property type="protein sequence ID" value="PSU34924.1"/>
    <property type="molecule type" value="Genomic_DNA"/>
</dbReference>
<comment type="caution">
    <text evidence="8">The sequence shown here is derived from an EMBL/GenBank/DDBJ whole genome shotgun (WGS) entry which is preliminary data.</text>
</comment>
<organism evidence="8 9">
    <name type="scientific">Photobacterium lutimaris</name>
    <dbReference type="NCBI Taxonomy" id="388278"/>
    <lineage>
        <taxon>Bacteria</taxon>
        <taxon>Pseudomonadati</taxon>
        <taxon>Pseudomonadota</taxon>
        <taxon>Gammaproteobacteria</taxon>
        <taxon>Vibrionales</taxon>
        <taxon>Vibrionaceae</taxon>
        <taxon>Photobacterium</taxon>
    </lineage>
</organism>
<evidence type="ECO:0000313" key="8">
    <source>
        <dbReference type="EMBL" id="PSU34924.1"/>
    </source>
</evidence>
<dbReference type="InterPro" id="IPR029151">
    <property type="entry name" value="Sensor-like_sf"/>
</dbReference>
<feature type="domain" description="Cache" evidence="7">
    <location>
        <begin position="25"/>
        <end position="109"/>
    </location>
</feature>
<evidence type="ECO:0000256" key="2">
    <source>
        <dbReference type="ARBA" id="ARBA00004651"/>
    </source>
</evidence>
<name>A0A2T3J1F4_9GAMM</name>
<dbReference type="InterPro" id="IPR033479">
    <property type="entry name" value="dCache_1"/>
</dbReference>
<dbReference type="Pfam" id="PF02743">
    <property type="entry name" value="dCache_1"/>
    <property type="match status" value="1"/>
</dbReference>
<evidence type="ECO:0000256" key="1">
    <source>
        <dbReference type="ARBA" id="ARBA00004533"/>
    </source>
</evidence>
<reference evidence="8 9" key="1">
    <citation type="submission" date="2018-03" db="EMBL/GenBank/DDBJ databases">
        <title>Whole genome sequencing of Histamine producing bacteria.</title>
        <authorList>
            <person name="Butler K."/>
        </authorList>
    </citation>
    <scope>NUCLEOTIDE SEQUENCE [LARGE SCALE GENOMIC DNA]</scope>
    <source>
        <strain evidence="8 9">JCM 13586</strain>
    </source>
</reference>
<accession>A0A2T3J1F4</accession>
<comment type="subcellular location">
    <subcellularLocation>
        <location evidence="1">Cell inner membrane</location>
    </subcellularLocation>
    <subcellularLocation>
        <location evidence="2">Cell membrane</location>
        <topology evidence="2">Multi-pass membrane protein</topology>
    </subcellularLocation>
</comment>
<evidence type="ECO:0000256" key="4">
    <source>
        <dbReference type="ARBA" id="ARBA00022692"/>
    </source>
</evidence>